<dbReference type="GO" id="GO:0006427">
    <property type="term" value="P:histidyl-tRNA aminoacylation"/>
    <property type="evidence" value="ECO:0000318"/>
    <property type="project" value="GO_Central"/>
</dbReference>
<evidence type="ECO:0000313" key="13">
    <source>
        <dbReference type="Proteomes" id="UP000054558"/>
    </source>
</evidence>
<name>A0A1Y1IBJ1_KLENI</name>
<evidence type="ECO:0000256" key="7">
    <source>
        <dbReference type="ARBA" id="ARBA00023146"/>
    </source>
</evidence>
<proteinExistence type="inferred from homology"/>
<keyword evidence="6" id="KW-0648">Protein biosynthesis</keyword>
<evidence type="ECO:0000256" key="5">
    <source>
        <dbReference type="ARBA" id="ARBA00022840"/>
    </source>
</evidence>
<dbReference type="InterPro" id="IPR045864">
    <property type="entry name" value="aa-tRNA-synth_II/BPL/LPL"/>
</dbReference>
<evidence type="ECO:0000256" key="10">
    <source>
        <dbReference type="SAM" id="MobiDB-lite"/>
    </source>
</evidence>
<dbReference type="GO" id="GO:0005524">
    <property type="term" value="F:ATP binding"/>
    <property type="evidence" value="ECO:0007669"/>
    <property type="project" value="UniProtKB-KW"/>
</dbReference>
<feature type="domain" description="Aminoacyl-transfer RNA synthetases class-II family profile" evidence="11">
    <location>
        <begin position="117"/>
        <end position="439"/>
    </location>
</feature>
<dbReference type="FunFam" id="3.30.930.10:FF:000054">
    <property type="entry name" value="Histidine--tRNA ligase chloroplastic/mitochondrial"/>
    <property type="match status" value="1"/>
</dbReference>
<organism evidence="12 13">
    <name type="scientific">Klebsormidium nitens</name>
    <name type="common">Green alga</name>
    <name type="synonym">Ulothrix nitens</name>
    <dbReference type="NCBI Taxonomy" id="105231"/>
    <lineage>
        <taxon>Eukaryota</taxon>
        <taxon>Viridiplantae</taxon>
        <taxon>Streptophyta</taxon>
        <taxon>Klebsormidiophyceae</taxon>
        <taxon>Klebsormidiales</taxon>
        <taxon>Klebsormidiaceae</taxon>
        <taxon>Klebsormidium</taxon>
    </lineage>
</organism>
<dbReference type="CDD" id="cd00773">
    <property type="entry name" value="HisRS-like_core"/>
    <property type="match status" value="1"/>
</dbReference>
<dbReference type="InterPro" id="IPR004154">
    <property type="entry name" value="Anticodon-bd"/>
</dbReference>
<dbReference type="InterPro" id="IPR006195">
    <property type="entry name" value="aa-tRNA-synth_II"/>
</dbReference>
<evidence type="ECO:0000256" key="4">
    <source>
        <dbReference type="ARBA" id="ARBA00022741"/>
    </source>
</evidence>
<dbReference type="OMA" id="CGGGNFK"/>
<dbReference type="InterPro" id="IPR015807">
    <property type="entry name" value="His-tRNA-ligase"/>
</dbReference>
<evidence type="ECO:0000256" key="1">
    <source>
        <dbReference type="ARBA" id="ARBA00008226"/>
    </source>
</evidence>
<reference evidence="12 13" key="1">
    <citation type="journal article" date="2014" name="Nat. Commun.">
        <title>Klebsormidium flaccidum genome reveals primary factors for plant terrestrial adaptation.</title>
        <authorList>
            <person name="Hori K."/>
            <person name="Maruyama F."/>
            <person name="Fujisawa T."/>
            <person name="Togashi T."/>
            <person name="Yamamoto N."/>
            <person name="Seo M."/>
            <person name="Sato S."/>
            <person name="Yamada T."/>
            <person name="Mori H."/>
            <person name="Tajima N."/>
            <person name="Moriyama T."/>
            <person name="Ikeuchi M."/>
            <person name="Watanabe M."/>
            <person name="Wada H."/>
            <person name="Kobayashi K."/>
            <person name="Saito M."/>
            <person name="Masuda T."/>
            <person name="Sasaki-Sekimoto Y."/>
            <person name="Mashiguchi K."/>
            <person name="Awai K."/>
            <person name="Shimojima M."/>
            <person name="Masuda S."/>
            <person name="Iwai M."/>
            <person name="Nobusawa T."/>
            <person name="Narise T."/>
            <person name="Kondo S."/>
            <person name="Saito H."/>
            <person name="Sato R."/>
            <person name="Murakawa M."/>
            <person name="Ihara Y."/>
            <person name="Oshima-Yamada Y."/>
            <person name="Ohtaka K."/>
            <person name="Satoh M."/>
            <person name="Sonobe K."/>
            <person name="Ishii M."/>
            <person name="Ohtani R."/>
            <person name="Kanamori-Sato M."/>
            <person name="Honoki R."/>
            <person name="Miyazaki D."/>
            <person name="Mochizuki H."/>
            <person name="Umetsu J."/>
            <person name="Higashi K."/>
            <person name="Shibata D."/>
            <person name="Kamiya Y."/>
            <person name="Sato N."/>
            <person name="Nakamura Y."/>
            <person name="Tabata S."/>
            <person name="Ida S."/>
            <person name="Kurokawa K."/>
            <person name="Ohta H."/>
        </authorList>
    </citation>
    <scope>NUCLEOTIDE SEQUENCE [LARGE SCALE GENOMIC DNA]</scope>
    <source>
        <strain evidence="12 13">NIES-2285</strain>
    </source>
</reference>
<dbReference type="Proteomes" id="UP000054558">
    <property type="component" value="Unassembled WGS sequence"/>
</dbReference>
<dbReference type="NCBIfam" id="TIGR00442">
    <property type="entry name" value="hisS"/>
    <property type="match status" value="1"/>
</dbReference>
<keyword evidence="4" id="KW-0547">Nucleotide-binding</keyword>
<dbReference type="EC" id="6.1.1.21" evidence="2"/>
<dbReference type="Pfam" id="PF03129">
    <property type="entry name" value="HGTP_anticodon"/>
    <property type="match status" value="1"/>
</dbReference>
<dbReference type="GO" id="GO:0005737">
    <property type="term" value="C:cytoplasm"/>
    <property type="evidence" value="ECO:0007669"/>
    <property type="project" value="InterPro"/>
</dbReference>
<evidence type="ECO:0000256" key="8">
    <source>
        <dbReference type="ARBA" id="ARBA00030619"/>
    </source>
</evidence>
<dbReference type="HAMAP" id="MF_00127">
    <property type="entry name" value="His_tRNA_synth"/>
    <property type="match status" value="1"/>
</dbReference>
<dbReference type="InterPro" id="IPR004516">
    <property type="entry name" value="HisRS/HisZ"/>
</dbReference>
<dbReference type="Gene3D" id="3.30.930.10">
    <property type="entry name" value="Bira Bifunctional Protein, Domain 2"/>
    <property type="match status" value="1"/>
</dbReference>
<evidence type="ECO:0000256" key="2">
    <source>
        <dbReference type="ARBA" id="ARBA00012815"/>
    </source>
</evidence>
<dbReference type="InterPro" id="IPR036621">
    <property type="entry name" value="Anticodon-bd_dom_sf"/>
</dbReference>
<keyword evidence="7 12" id="KW-0030">Aminoacyl-tRNA synthetase</keyword>
<dbReference type="GO" id="GO:0004821">
    <property type="term" value="F:histidine-tRNA ligase activity"/>
    <property type="evidence" value="ECO:0000318"/>
    <property type="project" value="GO_Central"/>
</dbReference>
<evidence type="ECO:0000256" key="9">
    <source>
        <dbReference type="ARBA" id="ARBA00047639"/>
    </source>
</evidence>
<evidence type="ECO:0000259" key="11">
    <source>
        <dbReference type="PROSITE" id="PS50862"/>
    </source>
</evidence>
<feature type="region of interest" description="Disordered" evidence="10">
    <location>
        <begin position="74"/>
        <end position="124"/>
    </location>
</feature>
<evidence type="ECO:0000256" key="3">
    <source>
        <dbReference type="ARBA" id="ARBA00022598"/>
    </source>
</evidence>
<keyword evidence="5" id="KW-0067">ATP-binding</keyword>
<dbReference type="SUPFAM" id="SSF55681">
    <property type="entry name" value="Class II aaRS and biotin synthetases"/>
    <property type="match status" value="1"/>
</dbReference>
<dbReference type="PROSITE" id="PS50862">
    <property type="entry name" value="AA_TRNA_LIGASE_II"/>
    <property type="match status" value="1"/>
</dbReference>
<comment type="similarity">
    <text evidence="1">Belongs to the class-II aminoacyl-tRNA synthetase family.</text>
</comment>
<keyword evidence="3" id="KW-0436">Ligase</keyword>
<dbReference type="FunFam" id="3.40.50.800:FF:000017">
    <property type="entry name" value="Histidine--tRNA ligase chloroplastic/mitochondrial"/>
    <property type="match status" value="1"/>
</dbReference>
<evidence type="ECO:0000256" key="6">
    <source>
        <dbReference type="ARBA" id="ARBA00022917"/>
    </source>
</evidence>
<dbReference type="InterPro" id="IPR041715">
    <property type="entry name" value="HisRS-like_core"/>
</dbReference>
<keyword evidence="13" id="KW-1185">Reference proteome</keyword>
<dbReference type="PANTHER" id="PTHR43707:SF1">
    <property type="entry name" value="HISTIDINE--TRNA LIGASE, MITOCHONDRIAL-RELATED"/>
    <property type="match status" value="1"/>
</dbReference>
<dbReference type="SUPFAM" id="SSF52954">
    <property type="entry name" value="Class II aaRS ABD-related"/>
    <property type="match status" value="1"/>
</dbReference>
<feature type="compositionally biased region" description="Polar residues" evidence="10">
    <location>
        <begin position="90"/>
        <end position="107"/>
    </location>
</feature>
<dbReference type="Gene3D" id="3.40.50.800">
    <property type="entry name" value="Anticodon-binding domain"/>
    <property type="match status" value="1"/>
</dbReference>
<accession>A0A1Y1IBJ1</accession>
<protein>
    <recommendedName>
        <fullName evidence="2">histidine--tRNA ligase</fullName>
        <ecNumber evidence="2">6.1.1.21</ecNumber>
    </recommendedName>
    <alternativeName>
        <fullName evidence="8">Histidyl-tRNA synthetase</fullName>
    </alternativeName>
</protein>
<dbReference type="OrthoDB" id="1906957at2759"/>
<dbReference type="EMBL" id="DF237260">
    <property type="protein sequence ID" value="GAQ86789.1"/>
    <property type="molecule type" value="Genomic_DNA"/>
</dbReference>
<sequence>MGMASNARLADSFRALLPGASHPSASPSSFQCSFAAPFSFYASNPRIPQSSLASSSHLATTPWFSHPILTETTTPHQRSFGSSIRAEKAASSTALKTPSVSAPSSKKQALIDTQPPRGTRDFPPEEMRLRTWLFNHFREVSRLFGFEEFDAPVLESEELFTRKAGEEIVGQLYNFDDKGGRRVALRPELTPSLARIILSKGKGLSLPAKWFGIGQCWRYERTTRGRRREHYQWNMDVFGVQGVEAEAELLSAIVTFFSRLGLTAKDVGFRVSSRKLLQDVLGRYSIPSESFASVCVVVDKIDKLPREEIEKELGALSVPPEAVTGILQALTLKSLSGLEDLLGADSDAVRELKQLFALADGYGIADWLQFDASVVRGLAYYTGVVFEAFDREGKLRAICGGGRYDKLLSTFGGDDTPACGFGFGDAVIVELLKERGLLPDLPHVVDDVLVTLDEECRPMLNSVAAKLRAAGRSVELVLESKKMKWVFKRVEQVGASRLIVIGSDEAAQEAVKVKDLATREETLVMIKDLV</sequence>
<dbReference type="Pfam" id="PF13393">
    <property type="entry name" value="tRNA-synt_His"/>
    <property type="match status" value="1"/>
</dbReference>
<comment type="catalytic activity">
    <reaction evidence="9">
        <text>tRNA(His) + L-histidine + ATP = L-histidyl-tRNA(His) + AMP + diphosphate + H(+)</text>
        <dbReference type="Rhea" id="RHEA:17313"/>
        <dbReference type="Rhea" id="RHEA-COMP:9665"/>
        <dbReference type="Rhea" id="RHEA-COMP:9689"/>
        <dbReference type="ChEBI" id="CHEBI:15378"/>
        <dbReference type="ChEBI" id="CHEBI:30616"/>
        <dbReference type="ChEBI" id="CHEBI:33019"/>
        <dbReference type="ChEBI" id="CHEBI:57595"/>
        <dbReference type="ChEBI" id="CHEBI:78442"/>
        <dbReference type="ChEBI" id="CHEBI:78527"/>
        <dbReference type="ChEBI" id="CHEBI:456215"/>
        <dbReference type="EC" id="6.1.1.21"/>
    </reaction>
</comment>
<gene>
    <name evidence="12" type="ORF">KFL_003110110</name>
</gene>
<dbReference type="AlphaFoldDB" id="A0A1Y1IBJ1"/>
<evidence type="ECO:0000313" key="12">
    <source>
        <dbReference type="EMBL" id="GAQ86789.1"/>
    </source>
</evidence>
<dbReference type="STRING" id="105231.A0A1Y1IBJ1"/>
<dbReference type="PANTHER" id="PTHR43707">
    <property type="entry name" value="HISTIDYL-TRNA SYNTHETASE"/>
    <property type="match status" value="1"/>
</dbReference>